<dbReference type="InterPro" id="IPR036390">
    <property type="entry name" value="WH_DNA-bd_sf"/>
</dbReference>
<proteinExistence type="predicted"/>
<protein>
    <submittedName>
        <fullName evidence="5">Transcriptional regulator, HxlR family</fullName>
    </submittedName>
</protein>
<dbReference type="PANTHER" id="PTHR33204">
    <property type="entry name" value="TRANSCRIPTIONAL REGULATOR, MARR FAMILY"/>
    <property type="match status" value="1"/>
</dbReference>
<evidence type="ECO:0000256" key="3">
    <source>
        <dbReference type="ARBA" id="ARBA00023163"/>
    </source>
</evidence>
<keyword evidence="2" id="KW-0238">DNA-binding</keyword>
<dbReference type="Proteomes" id="UP000004508">
    <property type="component" value="Unassembled WGS sequence"/>
</dbReference>
<organism evidence="5 6">
    <name type="scientific">Ktedonobacter racemifer DSM 44963</name>
    <dbReference type="NCBI Taxonomy" id="485913"/>
    <lineage>
        <taxon>Bacteria</taxon>
        <taxon>Bacillati</taxon>
        <taxon>Chloroflexota</taxon>
        <taxon>Ktedonobacteria</taxon>
        <taxon>Ktedonobacterales</taxon>
        <taxon>Ktedonobacteraceae</taxon>
        <taxon>Ktedonobacter</taxon>
    </lineage>
</organism>
<keyword evidence="1" id="KW-0805">Transcription regulation</keyword>
<evidence type="ECO:0000256" key="2">
    <source>
        <dbReference type="ARBA" id="ARBA00023125"/>
    </source>
</evidence>
<dbReference type="eggNOG" id="COG1733">
    <property type="taxonomic scope" value="Bacteria"/>
</dbReference>
<dbReference type="RefSeq" id="WP_007920979.1">
    <property type="nucleotide sequence ID" value="NZ_ADVG01000004.1"/>
</dbReference>
<dbReference type="PROSITE" id="PS51118">
    <property type="entry name" value="HTH_HXLR"/>
    <property type="match status" value="1"/>
</dbReference>
<sequence length="130" mass="14838">MAKDRQTLEKRVAGQFNAVEGTSQGLELVSGKWTILVVFALKKEARRLSDLQRMIEGISQKMLIQTLRKLECYGLVARTVYPVVPPKVEYALTPLGFTLLEPLYAICHWTDDHWGEMQAAAQQFQEKERS</sequence>
<evidence type="ECO:0000256" key="1">
    <source>
        <dbReference type="ARBA" id="ARBA00023015"/>
    </source>
</evidence>
<dbReference type="GO" id="GO:0003677">
    <property type="term" value="F:DNA binding"/>
    <property type="evidence" value="ECO:0007669"/>
    <property type="project" value="UniProtKB-KW"/>
</dbReference>
<dbReference type="InterPro" id="IPR002577">
    <property type="entry name" value="HTH_HxlR"/>
</dbReference>
<dbReference type="SUPFAM" id="SSF46785">
    <property type="entry name" value="Winged helix' DNA-binding domain"/>
    <property type="match status" value="1"/>
</dbReference>
<reference evidence="5 6" key="1">
    <citation type="journal article" date="2011" name="Stand. Genomic Sci.">
        <title>Non-contiguous finished genome sequence and contextual data of the filamentous soil bacterium Ktedonobacter racemifer type strain (SOSP1-21).</title>
        <authorList>
            <person name="Chang Y.J."/>
            <person name="Land M."/>
            <person name="Hauser L."/>
            <person name="Chertkov O."/>
            <person name="Del Rio T.G."/>
            <person name="Nolan M."/>
            <person name="Copeland A."/>
            <person name="Tice H."/>
            <person name="Cheng J.F."/>
            <person name="Lucas S."/>
            <person name="Han C."/>
            <person name="Goodwin L."/>
            <person name="Pitluck S."/>
            <person name="Ivanova N."/>
            <person name="Ovchinikova G."/>
            <person name="Pati A."/>
            <person name="Chen A."/>
            <person name="Palaniappan K."/>
            <person name="Mavromatis K."/>
            <person name="Liolios K."/>
            <person name="Brettin T."/>
            <person name="Fiebig A."/>
            <person name="Rohde M."/>
            <person name="Abt B."/>
            <person name="Goker M."/>
            <person name="Detter J.C."/>
            <person name="Woyke T."/>
            <person name="Bristow J."/>
            <person name="Eisen J.A."/>
            <person name="Markowitz V."/>
            <person name="Hugenholtz P."/>
            <person name="Kyrpides N.C."/>
            <person name="Klenk H.P."/>
            <person name="Lapidus A."/>
        </authorList>
    </citation>
    <scope>NUCLEOTIDE SEQUENCE [LARGE SCALE GENOMIC DNA]</scope>
    <source>
        <strain evidence="6">DSM 44963</strain>
    </source>
</reference>
<evidence type="ECO:0000313" key="5">
    <source>
        <dbReference type="EMBL" id="EFH82679.1"/>
    </source>
</evidence>
<dbReference type="InterPro" id="IPR036388">
    <property type="entry name" value="WH-like_DNA-bd_sf"/>
</dbReference>
<keyword evidence="3" id="KW-0804">Transcription</keyword>
<accession>D6U1N5</accession>
<dbReference type="InParanoid" id="D6U1N5"/>
<dbReference type="PANTHER" id="PTHR33204:SF39">
    <property type="entry name" value="TRANSCRIPTIONAL REGULATORY PROTEIN"/>
    <property type="match status" value="1"/>
</dbReference>
<comment type="caution">
    <text evidence="5">The sequence shown here is derived from an EMBL/GenBank/DDBJ whole genome shotgun (WGS) entry which is preliminary data.</text>
</comment>
<name>D6U1N5_KTERA</name>
<keyword evidence="6" id="KW-1185">Reference proteome</keyword>
<dbReference type="Gene3D" id="1.10.10.10">
    <property type="entry name" value="Winged helix-like DNA-binding domain superfamily/Winged helix DNA-binding domain"/>
    <property type="match status" value="1"/>
</dbReference>
<dbReference type="EMBL" id="ADVG01000004">
    <property type="protein sequence ID" value="EFH82679.1"/>
    <property type="molecule type" value="Genomic_DNA"/>
</dbReference>
<evidence type="ECO:0000313" key="6">
    <source>
        <dbReference type="Proteomes" id="UP000004508"/>
    </source>
</evidence>
<dbReference type="OrthoDB" id="9791143at2"/>
<feature type="domain" description="HTH hxlR-type" evidence="4">
    <location>
        <begin position="19"/>
        <end position="118"/>
    </location>
</feature>
<dbReference type="AlphaFoldDB" id="D6U1N5"/>
<gene>
    <name evidence="5" type="ORF">Krac_3516</name>
</gene>
<dbReference type="Pfam" id="PF01638">
    <property type="entry name" value="HxlR"/>
    <property type="match status" value="1"/>
</dbReference>
<evidence type="ECO:0000259" key="4">
    <source>
        <dbReference type="PROSITE" id="PS51118"/>
    </source>
</evidence>
<dbReference type="STRING" id="485913.Krac_3516"/>